<dbReference type="Gene3D" id="3.90.1150.10">
    <property type="entry name" value="Aspartate Aminotransferase, domain 1"/>
    <property type="match status" value="1"/>
</dbReference>
<evidence type="ECO:0000256" key="3">
    <source>
        <dbReference type="ARBA" id="ARBA00022898"/>
    </source>
</evidence>
<dbReference type="InterPro" id="IPR015422">
    <property type="entry name" value="PyrdxlP-dep_Trfase_small"/>
</dbReference>
<keyword evidence="8" id="KW-1185">Reference proteome</keyword>
<evidence type="ECO:0000313" key="8">
    <source>
        <dbReference type="Proteomes" id="UP000192917"/>
    </source>
</evidence>
<comment type="similarity">
    <text evidence="2">Belongs to the class-V pyridoxal-phosphate-dependent aminotransferase family.</text>
</comment>
<evidence type="ECO:0000256" key="1">
    <source>
        <dbReference type="ARBA" id="ARBA00001933"/>
    </source>
</evidence>
<dbReference type="EMBL" id="FWZX01000021">
    <property type="protein sequence ID" value="SMF57208.1"/>
    <property type="molecule type" value="Genomic_DNA"/>
</dbReference>
<dbReference type="GO" id="GO:0008453">
    <property type="term" value="F:alanine-glyoxylate transaminase activity"/>
    <property type="evidence" value="ECO:0007669"/>
    <property type="project" value="TreeGrafter"/>
</dbReference>
<dbReference type="InterPro" id="IPR024169">
    <property type="entry name" value="SP_NH2Trfase/AEP_transaminase"/>
</dbReference>
<evidence type="ECO:0000259" key="6">
    <source>
        <dbReference type="Pfam" id="PF00266"/>
    </source>
</evidence>
<feature type="domain" description="Aminotransferase class V" evidence="6">
    <location>
        <begin position="111"/>
        <end position="335"/>
    </location>
</feature>
<dbReference type="PIRSF" id="PIRSF000524">
    <property type="entry name" value="SPT"/>
    <property type="match status" value="1"/>
</dbReference>
<keyword evidence="7" id="KW-0670">Pyruvate</keyword>
<keyword evidence="3 5" id="KW-0663">Pyridoxal phosphate</keyword>
<dbReference type="RefSeq" id="WP_085124811.1">
    <property type="nucleotide sequence ID" value="NZ_FWZX01000021.1"/>
</dbReference>
<dbReference type="Proteomes" id="UP000192917">
    <property type="component" value="Unassembled WGS sequence"/>
</dbReference>
<evidence type="ECO:0000256" key="5">
    <source>
        <dbReference type="PIRSR" id="PIRSR000524-50"/>
    </source>
</evidence>
<dbReference type="SUPFAM" id="SSF53383">
    <property type="entry name" value="PLP-dependent transferases"/>
    <property type="match status" value="1"/>
</dbReference>
<name>A0A1Y6CJE3_9PROT</name>
<dbReference type="InterPro" id="IPR000192">
    <property type="entry name" value="Aminotrans_V_dom"/>
</dbReference>
<reference evidence="7 8" key="1">
    <citation type="submission" date="2017-04" db="EMBL/GenBank/DDBJ databases">
        <authorList>
            <person name="Afonso C.L."/>
            <person name="Miller P.J."/>
            <person name="Scott M.A."/>
            <person name="Spackman E."/>
            <person name="Goraichik I."/>
            <person name="Dimitrov K.M."/>
            <person name="Suarez D.L."/>
            <person name="Swayne D.E."/>
        </authorList>
    </citation>
    <scope>NUCLEOTIDE SEQUENCE [LARGE SCALE GENOMIC DNA]</scope>
    <source>
        <strain evidence="7 8">USBA 355</strain>
    </source>
</reference>
<protein>
    <submittedName>
        <fullName evidence="7">Pyridoxamine--pyruvate transaminase</fullName>
    </submittedName>
</protein>
<dbReference type="InterPro" id="IPR015421">
    <property type="entry name" value="PyrdxlP-dep_Trfase_major"/>
</dbReference>
<feature type="modified residue" description="N6-(pyridoxal phosphate)lysine" evidence="5">
    <location>
        <position position="196"/>
    </location>
</feature>
<dbReference type="PANTHER" id="PTHR21152">
    <property type="entry name" value="AMINOTRANSFERASE CLASS V"/>
    <property type="match status" value="1"/>
</dbReference>
<dbReference type="NCBIfam" id="NF046070">
    <property type="entry name" value="PyrdoxPyrvTramin"/>
    <property type="match status" value="1"/>
</dbReference>
<dbReference type="AlphaFoldDB" id="A0A1Y6CJE3"/>
<gene>
    <name evidence="7" type="ORF">SAMN05428998_12177</name>
</gene>
<accession>A0A1Y6CJE3</accession>
<evidence type="ECO:0000256" key="2">
    <source>
        <dbReference type="ARBA" id="ARBA00009236"/>
    </source>
</evidence>
<dbReference type="GO" id="GO:0019265">
    <property type="term" value="P:glycine biosynthetic process, by transamination of glyoxylate"/>
    <property type="evidence" value="ECO:0007669"/>
    <property type="project" value="TreeGrafter"/>
</dbReference>
<comment type="cofactor">
    <cofactor evidence="1 5">
        <name>pyridoxal 5'-phosphate</name>
        <dbReference type="ChEBI" id="CHEBI:597326"/>
    </cofactor>
</comment>
<proteinExistence type="inferred from homology"/>
<dbReference type="FunFam" id="3.90.1150.10:FF:000031">
    <property type="entry name" value="Serine--glyoxylate aminotransferase"/>
    <property type="match status" value="1"/>
</dbReference>
<organism evidence="7 8">
    <name type="scientific">Tistlia consotensis USBA 355</name>
    <dbReference type="NCBI Taxonomy" id="560819"/>
    <lineage>
        <taxon>Bacteria</taxon>
        <taxon>Pseudomonadati</taxon>
        <taxon>Pseudomonadota</taxon>
        <taxon>Alphaproteobacteria</taxon>
        <taxon>Rhodospirillales</taxon>
        <taxon>Rhodovibrionaceae</taxon>
        <taxon>Tistlia</taxon>
    </lineage>
</organism>
<dbReference type="STRING" id="560819.SAMN05428998_12177"/>
<evidence type="ECO:0000256" key="4">
    <source>
        <dbReference type="PIRSR" id="PIRSR000524-1"/>
    </source>
</evidence>
<dbReference type="Gene3D" id="3.40.640.10">
    <property type="entry name" value="Type I PLP-dependent aspartate aminotransferase-like (Major domain)"/>
    <property type="match status" value="1"/>
</dbReference>
<evidence type="ECO:0000313" key="7">
    <source>
        <dbReference type="EMBL" id="SMF57208.1"/>
    </source>
</evidence>
<dbReference type="InterPro" id="IPR015424">
    <property type="entry name" value="PyrdxlP-dep_Trfase"/>
</dbReference>
<dbReference type="PANTHER" id="PTHR21152:SF40">
    <property type="entry name" value="ALANINE--GLYOXYLATE AMINOTRANSFERASE"/>
    <property type="match status" value="1"/>
</dbReference>
<dbReference type="GO" id="GO:0004760">
    <property type="term" value="F:L-serine-pyruvate transaminase activity"/>
    <property type="evidence" value="ECO:0007669"/>
    <property type="project" value="TreeGrafter"/>
</dbReference>
<feature type="binding site" evidence="4">
    <location>
        <position position="344"/>
    </location>
    <ligand>
        <name>substrate</name>
    </ligand>
</feature>
<sequence length="393" mass="41457">MTDAPLRKPVITLTAGPVQGYSEVLQAMARPLGYDYDPWFLGFYEAVAKKCAQALRWPEPALIVQAEPAVAIEAAAASVIGRRDVVLNLASGVYGKGFGYWSARYHKEMVEIEVPYDEAIDPAAVAAALQARPDISVVSVVHHDTPSGTINPLVEIGEVVHAHGAVLIVDAVSSFGGMDIHPADCHADVFITGPGKCLGGTPGVTFVAVSDKAWQKMEANPDCPFASILSLKDWKNAWRRDQPFPFTPSVAEISGLDAAIDLYLEEGPQAVWARHALTAAACRAGIKALGCELWAAREAIASPTTTSVKVPEALSDDAIIEIARQRYGVMLSIGRGETLHKLIRIGHMGPTAEPVYALVAVAALGGALKALGFPAKLGAGLEAAQAVIDAARG</sequence>
<dbReference type="Pfam" id="PF00266">
    <property type="entry name" value="Aminotran_5"/>
    <property type="match status" value="1"/>
</dbReference>